<evidence type="ECO:0000256" key="10">
    <source>
        <dbReference type="SAM" id="SignalP"/>
    </source>
</evidence>
<keyword evidence="5 8" id="KW-1015">Disulfide bond</keyword>
<feature type="chain" id="PRO_5041987822" evidence="10">
    <location>
        <begin position="24"/>
        <end position="1174"/>
    </location>
</feature>
<dbReference type="GO" id="GO:0005604">
    <property type="term" value="C:basement membrane"/>
    <property type="evidence" value="ECO:0007669"/>
    <property type="project" value="UniProtKB-SubCell"/>
</dbReference>
<dbReference type="Pfam" id="PF00052">
    <property type="entry name" value="Laminin_B"/>
    <property type="match status" value="1"/>
</dbReference>
<dbReference type="InterPro" id="IPR050440">
    <property type="entry name" value="Laminin/Netrin_ECM"/>
</dbReference>
<dbReference type="InterPro" id="IPR002049">
    <property type="entry name" value="LE_dom"/>
</dbReference>
<evidence type="ECO:0000256" key="4">
    <source>
        <dbReference type="ARBA" id="ARBA00022869"/>
    </source>
</evidence>
<evidence type="ECO:0000256" key="3">
    <source>
        <dbReference type="ARBA" id="ARBA00022737"/>
    </source>
</evidence>
<feature type="domain" description="Laminin IV type A" evidence="12">
    <location>
        <begin position="210"/>
        <end position="380"/>
    </location>
</feature>
<feature type="disulfide bond" evidence="8">
    <location>
        <begin position="154"/>
        <end position="163"/>
    </location>
</feature>
<dbReference type="InterPro" id="IPR000034">
    <property type="entry name" value="Laminin_IV"/>
</dbReference>
<evidence type="ECO:0000259" key="12">
    <source>
        <dbReference type="PROSITE" id="PS51115"/>
    </source>
</evidence>
<keyword evidence="4" id="KW-0084">Basement membrane</keyword>
<evidence type="ECO:0000313" key="13">
    <source>
        <dbReference type="EMBL" id="CAH2311350.1"/>
    </source>
</evidence>
<keyword evidence="4" id="KW-0272">Extracellular matrix</keyword>
<evidence type="ECO:0000313" key="14">
    <source>
        <dbReference type="Proteomes" id="UP001295444"/>
    </source>
</evidence>
<feature type="domain" description="Laminin EGF-like" evidence="11">
    <location>
        <begin position="86"/>
        <end position="132"/>
    </location>
</feature>
<gene>
    <name evidence="13" type="ORF">PECUL_23A006203</name>
</gene>
<dbReference type="SMART" id="SM00180">
    <property type="entry name" value="EGF_Lam"/>
    <property type="match status" value="7"/>
</dbReference>
<dbReference type="EMBL" id="OW240919">
    <property type="protein sequence ID" value="CAH2311350.1"/>
    <property type="molecule type" value="Genomic_DNA"/>
</dbReference>
<dbReference type="SMART" id="SM00281">
    <property type="entry name" value="LamB"/>
    <property type="match status" value="1"/>
</dbReference>
<feature type="coiled-coil region" evidence="9">
    <location>
        <begin position="680"/>
        <end position="707"/>
    </location>
</feature>
<dbReference type="FunFam" id="2.10.25.10:FF:000067">
    <property type="entry name" value="Laminin subunit gamma 1"/>
    <property type="match status" value="1"/>
</dbReference>
<dbReference type="FunFam" id="2.10.25.10:FF:000441">
    <property type="entry name" value="Laminin subunit gamma 2"/>
    <property type="match status" value="1"/>
</dbReference>
<feature type="disulfide bond" evidence="8">
    <location>
        <begin position="59"/>
        <end position="68"/>
    </location>
</feature>
<dbReference type="PROSITE" id="PS50027">
    <property type="entry name" value="EGF_LAM_2"/>
    <property type="match status" value="4"/>
</dbReference>
<feature type="disulfide bond" evidence="8">
    <location>
        <begin position="106"/>
        <end position="115"/>
    </location>
</feature>
<feature type="domain" description="Laminin EGF-like" evidence="11">
    <location>
        <begin position="135"/>
        <end position="183"/>
    </location>
</feature>
<evidence type="ECO:0000256" key="2">
    <source>
        <dbReference type="ARBA" id="ARBA00022729"/>
    </source>
</evidence>
<dbReference type="PROSITE" id="PS01248">
    <property type="entry name" value="EGF_LAM_1"/>
    <property type="match status" value="3"/>
</dbReference>
<dbReference type="PROSITE" id="PS51115">
    <property type="entry name" value="LAMININ_IVA"/>
    <property type="match status" value="1"/>
</dbReference>
<dbReference type="Pfam" id="PF00053">
    <property type="entry name" value="EGF_laminin"/>
    <property type="match status" value="7"/>
</dbReference>
<dbReference type="PRINTS" id="PR00011">
    <property type="entry name" value="EGFLAMININ"/>
</dbReference>
<comment type="caution">
    <text evidence="8">Lacks conserved residue(s) required for the propagation of feature annotation.</text>
</comment>
<comment type="subcellular location">
    <subcellularLocation>
        <location evidence="1">Secreted</location>
        <location evidence="1">Extracellular space</location>
        <location evidence="1">Extracellular matrix</location>
        <location evidence="1">Basement membrane</location>
    </subcellularLocation>
</comment>
<keyword evidence="7 8" id="KW-0424">Laminin EGF-like domain</keyword>
<protein>
    <submittedName>
        <fullName evidence="13">Laminin subunit gamma-2</fullName>
    </submittedName>
</protein>
<evidence type="ECO:0000259" key="11">
    <source>
        <dbReference type="PROSITE" id="PS50027"/>
    </source>
</evidence>
<sequence length="1174" mass="127141">MLAPWRCLGWTLAFLLAVSETLAIEVSTSVCNCNGRTHQCVFDPDLLAQTGSGFRCINCKGGTDGPNCERCKEGYYPLPGGNCAPCSCDAKGSLSPQCDNFGRCSCKPGVMGEKCDQCQPGFQFLTEAGCRRHGCQCDPAGSTQGCDAGGRCVCKATVTGEQCDRCKPGYYDLDASHSEGCLQCFCHGHSTSCSSSTQYSIHNITSSFQKDMEGWNAVLKDGSISPVPLRKSRHHPEVYLASRQREPLYFNAPAIFLGDQSLSYGQKLIISFRVDRGRHRAGAEDIVLEGNGFKISSPLTTSKTALPCRLPQTYSFRLDELSGSPWNPRLSKLDFHRLLSNVTSLRIRGSYGEYSTGYLQSVTLISARSGPGAPAPWVEKCVCPTGYQGQFCERCATGYRRESPTLGSFSTCIACNCPGGGVCDPDTGDCYSRDQDLNNDCADCLQGYYNDPRDLQNCLPCPCSAGFGCSLSPETQEPVCDDCPVGLGGPRCEVCADGYFGDPQGQHGAPRPCRPCVCSNNIDPTVEGNCDGVTGECLKCVHNTGGFYCDRCREGFYGNPLDPNPELKCRACHCHPMGAVNGGCQKDGSCVCKAGFDGENCDRPQCPSCYNQVGEKISLYKREIHELSGTTPNQLPAGRELEERLTNAEATTRGMLREAEGAQGAELSVKRRLSGLQGAQSGTQGELEQAQRKLQAVEAQSSQYHGQLRDTKQKIGNVRLELQDRLAELGRLTFSSTNLPLSSGSFAQLSQEAQTIADRLAQEAQTTAQDAADAQGDTQRVLQILRSADLDPGAPERLRKRMDQARTDTAALETEAMQAAAAAERSHHESMQTTRAVAQASRLNSVEFQAELQRLRVESAAIKESVDREMSQTKELQTKINAWELEAEQKLQEGRESKLLADQYLSRVNAAKTKAEQALRTGNSTFYEIEGILSNLKGFGDKVGDRRSEAEDAMRRLPEIRRRVEAATDVTERAANALKGAEKDANLAAGNAGEAQSIATAIQLDMFQMGNDVNNSAEMALALEREFAELRRLTKGTGDDLDSRTKTADLDSAAAAGIAQSATEAETKASGASDAVTATLGALDHVLSLMNSPQAGDEEGVRTLERSLKSARSQLYDRLKPALEDMELAAVRQRQRILSLDTEISETLIDIQNLRDIVATLPPGCYSTTAIERP</sequence>
<keyword evidence="14" id="KW-1185">Reference proteome</keyword>
<feature type="coiled-coil region" evidence="9">
    <location>
        <begin position="866"/>
        <end position="893"/>
    </location>
</feature>
<dbReference type="PANTHER" id="PTHR10574">
    <property type="entry name" value="NETRIN/LAMININ-RELATED"/>
    <property type="match status" value="1"/>
</dbReference>
<feature type="domain" description="Laminin EGF-like" evidence="11">
    <location>
        <begin position="516"/>
        <end position="571"/>
    </location>
</feature>
<evidence type="ECO:0000256" key="8">
    <source>
        <dbReference type="PROSITE-ProRule" id="PRU00460"/>
    </source>
</evidence>
<keyword evidence="4" id="KW-0964">Secreted</keyword>
<evidence type="ECO:0000256" key="7">
    <source>
        <dbReference type="ARBA" id="ARBA00023292"/>
    </source>
</evidence>
<keyword evidence="6" id="KW-0325">Glycoprotein</keyword>
<feature type="disulfide bond" evidence="8">
    <location>
        <begin position="540"/>
        <end position="549"/>
    </location>
</feature>
<dbReference type="FunFam" id="2.10.25.10:FF:000051">
    <property type="entry name" value="Laminin subunit alpha 4"/>
    <property type="match status" value="1"/>
</dbReference>
<evidence type="ECO:0000256" key="1">
    <source>
        <dbReference type="ARBA" id="ARBA00004302"/>
    </source>
</evidence>
<keyword evidence="9" id="KW-0175">Coiled coil</keyword>
<feature type="disulfide bond" evidence="8">
    <location>
        <begin position="86"/>
        <end position="98"/>
    </location>
</feature>
<dbReference type="Proteomes" id="UP001295444">
    <property type="component" value="Chromosome 08"/>
</dbReference>
<keyword evidence="3" id="KW-0677">Repeat</keyword>
<dbReference type="InterPro" id="IPR000742">
    <property type="entry name" value="EGF"/>
</dbReference>
<evidence type="ECO:0000256" key="6">
    <source>
        <dbReference type="ARBA" id="ARBA00023180"/>
    </source>
</evidence>
<organism evidence="13 14">
    <name type="scientific">Pelobates cultripes</name>
    <name type="common">Western spadefoot toad</name>
    <dbReference type="NCBI Taxonomy" id="61616"/>
    <lineage>
        <taxon>Eukaryota</taxon>
        <taxon>Metazoa</taxon>
        <taxon>Chordata</taxon>
        <taxon>Craniata</taxon>
        <taxon>Vertebrata</taxon>
        <taxon>Euteleostomi</taxon>
        <taxon>Amphibia</taxon>
        <taxon>Batrachia</taxon>
        <taxon>Anura</taxon>
        <taxon>Pelobatoidea</taxon>
        <taxon>Pelobatidae</taxon>
        <taxon>Pelobates</taxon>
    </lineage>
</organism>
<reference evidence="13" key="1">
    <citation type="submission" date="2022-03" db="EMBL/GenBank/DDBJ databases">
        <authorList>
            <person name="Alioto T."/>
            <person name="Alioto T."/>
            <person name="Gomez Garrido J."/>
        </authorList>
    </citation>
    <scope>NUCLEOTIDE SEQUENCE</scope>
</reference>
<feature type="domain" description="Laminin EGF-like" evidence="11">
    <location>
        <begin position="31"/>
        <end position="85"/>
    </location>
</feature>
<feature type="signal peptide" evidence="10">
    <location>
        <begin position="1"/>
        <end position="23"/>
    </location>
</feature>
<dbReference type="FunFam" id="2.10.25.10:FF:000188">
    <property type="entry name" value="Laminin subunit gamma 2"/>
    <property type="match status" value="1"/>
</dbReference>
<dbReference type="GO" id="GO:0009888">
    <property type="term" value="P:tissue development"/>
    <property type="evidence" value="ECO:0007669"/>
    <property type="project" value="TreeGrafter"/>
</dbReference>
<evidence type="ECO:0000256" key="5">
    <source>
        <dbReference type="ARBA" id="ARBA00023157"/>
    </source>
</evidence>
<dbReference type="Gene3D" id="2.10.25.10">
    <property type="entry name" value="Laminin"/>
    <property type="match status" value="5"/>
</dbReference>
<dbReference type="PANTHER" id="PTHR10574:SF313">
    <property type="entry name" value="LAMININ SUBUNIT GAMMA-2"/>
    <property type="match status" value="1"/>
</dbReference>
<keyword evidence="2 10" id="KW-0732">Signal</keyword>
<dbReference type="SMART" id="SM00181">
    <property type="entry name" value="EGF"/>
    <property type="match status" value="6"/>
</dbReference>
<name>A0AAD1ST43_PELCU</name>
<dbReference type="GO" id="GO:0007411">
    <property type="term" value="P:axon guidance"/>
    <property type="evidence" value="ECO:0007669"/>
    <property type="project" value="TreeGrafter"/>
</dbReference>
<accession>A0AAD1ST43</accession>
<dbReference type="CDD" id="cd00055">
    <property type="entry name" value="EGF_Lam"/>
    <property type="match status" value="6"/>
</dbReference>
<proteinExistence type="predicted"/>
<dbReference type="AlphaFoldDB" id="A0AAD1ST43"/>
<evidence type="ECO:0000256" key="9">
    <source>
        <dbReference type="SAM" id="Coils"/>
    </source>
</evidence>
<dbReference type="GO" id="GO:0005576">
    <property type="term" value="C:extracellular region"/>
    <property type="evidence" value="ECO:0007669"/>
    <property type="project" value="UniProtKB-ARBA"/>
</dbReference>
<dbReference type="GO" id="GO:0009887">
    <property type="term" value="P:animal organ morphogenesis"/>
    <property type="evidence" value="ECO:0007669"/>
    <property type="project" value="TreeGrafter"/>
</dbReference>
<dbReference type="SUPFAM" id="SSF57196">
    <property type="entry name" value="EGF/Laminin"/>
    <property type="match status" value="4"/>
</dbReference>